<dbReference type="AlphaFoldDB" id="A0AAW2WVY2"/>
<dbReference type="PANTHER" id="PTHR33116">
    <property type="entry name" value="REVERSE TRANSCRIPTASE ZINC-BINDING DOMAIN-CONTAINING PROTEIN-RELATED-RELATED"/>
    <property type="match status" value="1"/>
</dbReference>
<gene>
    <name evidence="1" type="ORF">Slati_1687700</name>
</gene>
<accession>A0AAW2WVY2</accession>
<protein>
    <submittedName>
        <fullName evidence="1">Uncharacterized protein</fullName>
    </submittedName>
</protein>
<proteinExistence type="predicted"/>
<sequence length="200" mass="22312">MSGLQVNPSKSTIILSKAVQRERQGILDLIGFQEGCLPIRSLGVPLTASRLTVADCQPLIDKISSRLAGWTHLNLSLAKRTQLLKSVLSSLHMYWSSIFILPKAIIKVVEKKMRTFLWKGSSGSGYAKVSWVQVCMPKEEGGLGIRRVLHMNQALMLKHVWRILQEDPNQYGWPGCSDIGYEIKQFGWSTLHRLLGAGGN</sequence>
<reference evidence="1" key="1">
    <citation type="submission" date="2020-06" db="EMBL/GenBank/DDBJ databases">
        <authorList>
            <person name="Li T."/>
            <person name="Hu X."/>
            <person name="Zhang T."/>
            <person name="Song X."/>
            <person name="Zhang H."/>
            <person name="Dai N."/>
            <person name="Sheng W."/>
            <person name="Hou X."/>
            <person name="Wei L."/>
        </authorList>
    </citation>
    <scope>NUCLEOTIDE SEQUENCE</scope>
    <source>
        <strain evidence="1">KEN1</strain>
        <tissue evidence="1">Leaf</tissue>
    </source>
</reference>
<dbReference type="EMBL" id="JACGWN010000006">
    <property type="protein sequence ID" value="KAL0445598.1"/>
    <property type="molecule type" value="Genomic_DNA"/>
</dbReference>
<dbReference type="PANTHER" id="PTHR33116:SF78">
    <property type="entry name" value="OS12G0587133 PROTEIN"/>
    <property type="match status" value="1"/>
</dbReference>
<organism evidence="1">
    <name type="scientific">Sesamum latifolium</name>
    <dbReference type="NCBI Taxonomy" id="2727402"/>
    <lineage>
        <taxon>Eukaryota</taxon>
        <taxon>Viridiplantae</taxon>
        <taxon>Streptophyta</taxon>
        <taxon>Embryophyta</taxon>
        <taxon>Tracheophyta</taxon>
        <taxon>Spermatophyta</taxon>
        <taxon>Magnoliopsida</taxon>
        <taxon>eudicotyledons</taxon>
        <taxon>Gunneridae</taxon>
        <taxon>Pentapetalae</taxon>
        <taxon>asterids</taxon>
        <taxon>lamiids</taxon>
        <taxon>Lamiales</taxon>
        <taxon>Pedaliaceae</taxon>
        <taxon>Sesamum</taxon>
    </lineage>
</organism>
<evidence type="ECO:0000313" key="1">
    <source>
        <dbReference type="EMBL" id="KAL0445598.1"/>
    </source>
</evidence>
<name>A0AAW2WVY2_9LAMI</name>
<reference evidence="1" key="2">
    <citation type="journal article" date="2024" name="Plant">
        <title>Genomic evolution and insights into agronomic trait innovations of Sesamum species.</title>
        <authorList>
            <person name="Miao H."/>
            <person name="Wang L."/>
            <person name="Qu L."/>
            <person name="Liu H."/>
            <person name="Sun Y."/>
            <person name="Le M."/>
            <person name="Wang Q."/>
            <person name="Wei S."/>
            <person name="Zheng Y."/>
            <person name="Lin W."/>
            <person name="Duan Y."/>
            <person name="Cao H."/>
            <person name="Xiong S."/>
            <person name="Wang X."/>
            <person name="Wei L."/>
            <person name="Li C."/>
            <person name="Ma Q."/>
            <person name="Ju M."/>
            <person name="Zhao R."/>
            <person name="Li G."/>
            <person name="Mu C."/>
            <person name="Tian Q."/>
            <person name="Mei H."/>
            <person name="Zhang T."/>
            <person name="Gao T."/>
            <person name="Zhang H."/>
        </authorList>
    </citation>
    <scope>NUCLEOTIDE SEQUENCE</scope>
    <source>
        <strain evidence="1">KEN1</strain>
    </source>
</reference>
<comment type="caution">
    <text evidence="1">The sequence shown here is derived from an EMBL/GenBank/DDBJ whole genome shotgun (WGS) entry which is preliminary data.</text>
</comment>